<dbReference type="Gene3D" id="1.10.10.10">
    <property type="entry name" value="Winged helix-like DNA-binding domain superfamily/Winged helix DNA-binding domain"/>
    <property type="match status" value="1"/>
</dbReference>
<proteinExistence type="inferred from homology"/>
<evidence type="ECO:0000256" key="3">
    <source>
        <dbReference type="ARBA" id="ARBA00023125"/>
    </source>
</evidence>
<dbReference type="Gene3D" id="3.40.190.10">
    <property type="entry name" value="Periplasmic binding protein-like II"/>
    <property type="match status" value="2"/>
</dbReference>
<dbReference type="SUPFAM" id="SSF46785">
    <property type="entry name" value="Winged helix' DNA-binding domain"/>
    <property type="match status" value="1"/>
</dbReference>
<dbReference type="AlphaFoldDB" id="A0AA41U2D2"/>
<keyword evidence="4" id="KW-0804">Transcription</keyword>
<dbReference type="RefSeq" id="WP_235056319.1">
    <property type="nucleotide sequence ID" value="NZ_JAKFHA010000025.1"/>
</dbReference>
<dbReference type="PANTHER" id="PTHR30346:SF29">
    <property type="entry name" value="LYSR SUBSTRATE-BINDING"/>
    <property type="match status" value="1"/>
</dbReference>
<organism evidence="6 7">
    <name type="scientific">Yinghuangia soli</name>
    <dbReference type="NCBI Taxonomy" id="2908204"/>
    <lineage>
        <taxon>Bacteria</taxon>
        <taxon>Bacillati</taxon>
        <taxon>Actinomycetota</taxon>
        <taxon>Actinomycetes</taxon>
        <taxon>Kitasatosporales</taxon>
        <taxon>Streptomycetaceae</taxon>
        <taxon>Yinghuangia</taxon>
    </lineage>
</organism>
<evidence type="ECO:0000256" key="1">
    <source>
        <dbReference type="ARBA" id="ARBA00009437"/>
    </source>
</evidence>
<dbReference type="GO" id="GO:0003677">
    <property type="term" value="F:DNA binding"/>
    <property type="evidence" value="ECO:0007669"/>
    <property type="project" value="UniProtKB-KW"/>
</dbReference>
<dbReference type="GO" id="GO:0003700">
    <property type="term" value="F:DNA-binding transcription factor activity"/>
    <property type="evidence" value="ECO:0007669"/>
    <property type="project" value="InterPro"/>
</dbReference>
<dbReference type="InterPro" id="IPR036388">
    <property type="entry name" value="WH-like_DNA-bd_sf"/>
</dbReference>
<dbReference type="CDD" id="cd08423">
    <property type="entry name" value="PBP2_LTTR_like_6"/>
    <property type="match status" value="1"/>
</dbReference>
<sequence length="302" mass="32150">MIDVHRLRILREVAAQGSFAKAAAALLMTPSAVSQHIAALERALGRPVVERGPRGVTLTEPGRVLVETADTVAAELDAAQERIDRLAAGRTGRLDVATFTSAGQGLLPAAIVALNAGHPDVELTVTEAEPEDAAELVRSGRADLALTYHFGHAPATPRLTLTPLMDEQIWLVLPRTHRLARRRAVGIAELAGERWIDGCGAAGAPLARASGMAGFQPDVVCTSTDYLFTQALVEAGVGVALIPRIALATHKPDLAFCALEHPRPTRHIGILTARRRWPQPLVEAMQKTLHTAVATIPADPRT</sequence>
<dbReference type="SUPFAM" id="SSF53850">
    <property type="entry name" value="Periplasmic binding protein-like II"/>
    <property type="match status" value="1"/>
</dbReference>
<evidence type="ECO:0000259" key="5">
    <source>
        <dbReference type="PROSITE" id="PS50931"/>
    </source>
</evidence>
<dbReference type="InterPro" id="IPR005119">
    <property type="entry name" value="LysR_subst-bd"/>
</dbReference>
<reference evidence="6" key="1">
    <citation type="submission" date="2022-01" db="EMBL/GenBank/DDBJ databases">
        <title>Genome-Based Taxonomic Classification of the Phylum Actinobacteria.</title>
        <authorList>
            <person name="Gao Y."/>
        </authorList>
    </citation>
    <scope>NUCLEOTIDE SEQUENCE</scope>
    <source>
        <strain evidence="6">KLBMP 8922</strain>
    </source>
</reference>
<evidence type="ECO:0000313" key="6">
    <source>
        <dbReference type="EMBL" id="MCF2531673.1"/>
    </source>
</evidence>
<evidence type="ECO:0000256" key="4">
    <source>
        <dbReference type="ARBA" id="ARBA00023163"/>
    </source>
</evidence>
<keyword evidence="7" id="KW-1185">Reference proteome</keyword>
<dbReference type="InterPro" id="IPR000847">
    <property type="entry name" value="LysR_HTH_N"/>
</dbReference>
<dbReference type="EMBL" id="JAKFHA010000025">
    <property type="protein sequence ID" value="MCF2531673.1"/>
    <property type="molecule type" value="Genomic_DNA"/>
</dbReference>
<comment type="similarity">
    <text evidence="1">Belongs to the LysR transcriptional regulatory family.</text>
</comment>
<dbReference type="PROSITE" id="PS50931">
    <property type="entry name" value="HTH_LYSR"/>
    <property type="match status" value="1"/>
</dbReference>
<evidence type="ECO:0000313" key="7">
    <source>
        <dbReference type="Proteomes" id="UP001165378"/>
    </source>
</evidence>
<comment type="caution">
    <text evidence="6">The sequence shown here is derived from an EMBL/GenBank/DDBJ whole genome shotgun (WGS) entry which is preliminary data.</text>
</comment>
<protein>
    <submittedName>
        <fullName evidence="6">LysR substrate-binding domain-containing protein</fullName>
    </submittedName>
</protein>
<dbReference type="InterPro" id="IPR036390">
    <property type="entry name" value="WH_DNA-bd_sf"/>
</dbReference>
<evidence type="ECO:0000256" key="2">
    <source>
        <dbReference type="ARBA" id="ARBA00023015"/>
    </source>
</evidence>
<gene>
    <name evidence="6" type="ORF">LZ495_31260</name>
</gene>
<dbReference type="GO" id="GO:0032993">
    <property type="term" value="C:protein-DNA complex"/>
    <property type="evidence" value="ECO:0007669"/>
    <property type="project" value="TreeGrafter"/>
</dbReference>
<dbReference type="Proteomes" id="UP001165378">
    <property type="component" value="Unassembled WGS sequence"/>
</dbReference>
<name>A0AA41U2D2_9ACTN</name>
<dbReference type="Pfam" id="PF00126">
    <property type="entry name" value="HTH_1"/>
    <property type="match status" value="1"/>
</dbReference>
<dbReference type="Pfam" id="PF03466">
    <property type="entry name" value="LysR_substrate"/>
    <property type="match status" value="1"/>
</dbReference>
<keyword evidence="3" id="KW-0238">DNA-binding</keyword>
<accession>A0AA41U2D2</accession>
<feature type="domain" description="HTH lysR-type" evidence="5">
    <location>
        <begin position="2"/>
        <end position="59"/>
    </location>
</feature>
<keyword evidence="2" id="KW-0805">Transcription regulation</keyword>
<dbReference type="PANTHER" id="PTHR30346">
    <property type="entry name" value="TRANSCRIPTIONAL DUAL REGULATOR HCAR-RELATED"/>
    <property type="match status" value="1"/>
</dbReference>